<evidence type="ECO:0000313" key="3">
    <source>
        <dbReference type="Proteomes" id="UP001595886"/>
    </source>
</evidence>
<organism evidence="2 3">
    <name type="scientific">Dokdonella ginsengisoli</name>
    <dbReference type="NCBI Taxonomy" id="363846"/>
    <lineage>
        <taxon>Bacteria</taxon>
        <taxon>Pseudomonadati</taxon>
        <taxon>Pseudomonadota</taxon>
        <taxon>Gammaproteobacteria</taxon>
        <taxon>Lysobacterales</taxon>
        <taxon>Rhodanobacteraceae</taxon>
        <taxon>Dokdonella</taxon>
    </lineage>
</organism>
<protein>
    <recommendedName>
        <fullName evidence="4">Cell surface protein</fullName>
    </recommendedName>
</protein>
<feature type="signal peptide" evidence="1">
    <location>
        <begin position="1"/>
        <end position="26"/>
    </location>
</feature>
<sequence length="489" mass="51281">MKRNSLTTAVVAGIAGVAGFAGLANAVDLNPDGLGQVLIYPYYTVNKGQDTLLSVVNTSSIGKGVKVRFLEGYNSREVLDFNLFLSPYDVWTAGITAKGDETTGGKLITSDKSCVYPETAAGENIRTTGFSFRTAAFDGGYAPFPLDGGPKDITRTREGYFEIISMGDIRPGSALDDATLHAQTGVPNEGTPSCTNSVINNNAGTYLDAPTGGLFGSVGIVNVDEGTYFTYNADALDGFTDTPLFSGSSLLTPSLAQANNNASTALGALAYVFTGGGTLVQLDYADGIDAVSAVLTANNIYNEYIVSDNVGSNTDWVVTFPTKRFYVDTYYTLGAGAIPPFVEEFDGESNVEIGIVVYDREEGHGTTQDDISPPISSRPNSLPFEVNVISWLADTGAGEPSGVFGSFLRPNIPPYADTGWASFDLASGDGGHALRPDVAGKVLHGLPVTGFMAYSLVNNNVQNGVLANYGGLFRHRASRSCTVAGAACS</sequence>
<evidence type="ECO:0000256" key="1">
    <source>
        <dbReference type="SAM" id="SignalP"/>
    </source>
</evidence>
<evidence type="ECO:0000313" key="2">
    <source>
        <dbReference type="EMBL" id="MFC4819473.1"/>
    </source>
</evidence>
<accession>A0ABV9QQ53</accession>
<dbReference type="EMBL" id="JBHSHD010000003">
    <property type="protein sequence ID" value="MFC4819473.1"/>
    <property type="molecule type" value="Genomic_DNA"/>
</dbReference>
<dbReference type="Proteomes" id="UP001595886">
    <property type="component" value="Unassembled WGS sequence"/>
</dbReference>
<name>A0ABV9QQ53_9GAMM</name>
<proteinExistence type="predicted"/>
<dbReference type="RefSeq" id="WP_380019238.1">
    <property type="nucleotide sequence ID" value="NZ_JBHSHD010000003.1"/>
</dbReference>
<comment type="caution">
    <text evidence="2">The sequence shown here is derived from an EMBL/GenBank/DDBJ whole genome shotgun (WGS) entry which is preliminary data.</text>
</comment>
<keyword evidence="3" id="KW-1185">Reference proteome</keyword>
<gene>
    <name evidence="2" type="ORF">ACFO6Q_04015</name>
</gene>
<evidence type="ECO:0008006" key="4">
    <source>
        <dbReference type="Google" id="ProtNLM"/>
    </source>
</evidence>
<reference evidence="3" key="1">
    <citation type="journal article" date="2019" name="Int. J. Syst. Evol. Microbiol.">
        <title>The Global Catalogue of Microorganisms (GCM) 10K type strain sequencing project: providing services to taxonomists for standard genome sequencing and annotation.</title>
        <authorList>
            <consortium name="The Broad Institute Genomics Platform"/>
            <consortium name="The Broad Institute Genome Sequencing Center for Infectious Disease"/>
            <person name="Wu L."/>
            <person name="Ma J."/>
        </authorList>
    </citation>
    <scope>NUCLEOTIDE SEQUENCE [LARGE SCALE GENOMIC DNA]</scope>
    <source>
        <strain evidence="3">CCUG 30340</strain>
    </source>
</reference>
<feature type="chain" id="PRO_5047303786" description="Cell surface protein" evidence="1">
    <location>
        <begin position="27"/>
        <end position="489"/>
    </location>
</feature>
<keyword evidence="1" id="KW-0732">Signal</keyword>